<dbReference type="Pfam" id="PF12833">
    <property type="entry name" value="HTH_18"/>
    <property type="match status" value="1"/>
</dbReference>
<dbReference type="RefSeq" id="WP_345200652.1">
    <property type="nucleotide sequence ID" value="NZ_BAABHX010000001.1"/>
</dbReference>
<feature type="domain" description="HTH araC/xylS-type" evidence="6">
    <location>
        <begin position="416"/>
        <end position="511"/>
    </location>
</feature>
<evidence type="ECO:0000256" key="4">
    <source>
        <dbReference type="SAM" id="Phobius"/>
    </source>
</evidence>
<dbReference type="EMBL" id="BAABHX010000001">
    <property type="protein sequence ID" value="GAA5087045.1"/>
    <property type="molecule type" value="Genomic_DNA"/>
</dbReference>
<dbReference type="PANTHER" id="PTHR43280">
    <property type="entry name" value="ARAC-FAMILY TRANSCRIPTIONAL REGULATOR"/>
    <property type="match status" value="1"/>
</dbReference>
<dbReference type="InterPro" id="IPR011990">
    <property type="entry name" value="TPR-like_helical_dom_sf"/>
</dbReference>
<sequence length="520" mass="60754">MKIKFYFLLLVAFFLKTNAQLYTPDTIDSLITKASKLTDKNKSIFIISEIYNQSDKINYGKGKMRSLFYLISDYNYMGNEKKALELSNKLLEVAQKEKNHLYEVRALIKLANIYAHSNFYNKTEETLEKALSASKNLEGDDYYVAVGNIYRCKSIFEELKNNLPQQLIYDKIALQYCLKINSEKIKQNELVTQYTNLASSYSDIEKSDSAIYYSRQAFIISKKIHTPVTEANALFGMARTYYSADKKDSAIYYYKKVLPLLIKLKNPTKLLILYENMSFMYEELGDTKNFMIYNTKALEQFNSNQVNKKILIDSVSNQILLDKQKEQDTKVYIIISGFAILIIIIIFFTIKLLIRYKKIKELKTITEIGLIEKYEKQLQEKLEIRNSEKEITTVSNISDEKENELIKKLNNFEKREQYLSQETSLSSIASAFNTNVNYLSKIIKKNKDNNFNGYINELRINYITQKLKTNPEYLTYKIAYLAEECGFSSYGYFVNIFKQQTGITPSKFIDYLKKNNNKNM</sequence>
<reference evidence="8" key="1">
    <citation type="journal article" date="2019" name="Int. J. Syst. Evol. Microbiol.">
        <title>The Global Catalogue of Microorganisms (GCM) 10K type strain sequencing project: providing services to taxonomists for standard genome sequencing and annotation.</title>
        <authorList>
            <consortium name="The Broad Institute Genomics Platform"/>
            <consortium name="The Broad Institute Genome Sequencing Center for Infectious Disease"/>
            <person name="Wu L."/>
            <person name="Ma J."/>
        </authorList>
    </citation>
    <scope>NUCLEOTIDE SEQUENCE [LARGE SCALE GENOMIC DNA]</scope>
    <source>
        <strain evidence="8">JCM 18019</strain>
    </source>
</reference>
<keyword evidence="1" id="KW-0805">Transcription regulation</keyword>
<feature type="chain" id="PRO_5045549588" description="HTH araC/xylS-type domain-containing protein" evidence="5">
    <location>
        <begin position="20"/>
        <end position="520"/>
    </location>
</feature>
<evidence type="ECO:0000313" key="7">
    <source>
        <dbReference type="EMBL" id="GAA5087045.1"/>
    </source>
</evidence>
<dbReference type="SMART" id="SM00342">
    <property type="entry name" value="HTH_ARAC"/>
    <property type="match status" value="1"/>
</dbReference>
<dbReference type="Gene3D" id="1.10.10.60">
    <property type="entry name" value="Homeodomain-like"/>
    <property type="match status" value="2"/>
</dbReference>
<dbReference type="Gene3D" id="1.25.40.10">
    <property type="entry name" value="Tetratricopeptide repeat domain"/>
    <property type="match status" value="2"/>
</dbReference>
<dbReference type="PROSITE" id="PS01124">
    <property type="entry name" value="HTH_ARAC_FAMILY_2"/>
    <property type="match status" value="1"/>
</dbReference>
<feature type="transmembrane region" description="Helical" evidence="4">
    <location>
        <begin position="331"/>
        <end position="354"/>
    </location>
</feature>
<dbReference type="SMART" id="SM00028">
    <property type="entry name" value="TPR"/>
    <property type="match status" value="3"/>
</dbReference>
<keyword evidence="5" id="KW-0732">Signal</keyword>
<dbReference type="SUPFAM" id="SSF46689">
    <property type="entry name" value="Homeodomain-like"/>
    <property type="match status" value="1"/>
</dbReference>
<keyword evidence="3" id="KW-0804">Transcription</keyword>
<proteinExistence type="predicted"/>
<dbReference type="Proteomes" id="UP001500353">
    <property type="component" value="Unassembled WGS sequence"/>
</dbReference>
<evidence type="ECO:0000256" key="2">
    <source>
        <dbReference type="ARBA" id="ARBA00023125"/>
    </source>
</evidence>
<dbReference type="SUPFAM" id="SSF48452">
    <property type="entry name" value="TPR-like"/>
    <property type="match status" value="2"/>
</dbReference>
<evidence type="ECO:0000256" key="5">
    <source>
        <dbReference type="SAM" id="SignalP"/>
    </source>
</evidence>
<gene>
    <name evidence="7" type="ORF">GCM10023210_09580</name>
</gene>
<comment type="caution">
    <text evidence="7">The sequence shown here is derived from an EMBL/GenBank/DDBJ whole genome shotgun (WGS) entry which is preliminary data.</text>
</comment>
<keyword evidence="4" id="KW-1133">Transmembrane helix</keyword>
<dbReference type="InterPro" id="IPR009057">
    <property type="entry name" value="Homeodomain-like_sf"/>
</dbReference>
<accession>A0ABP9M0U6</accession>
<name>A0ABP9M0U6_9FLAO</name>
<organism evidence="7 8">
    <name type="scientific">Chryseobacterium ginsengisoli</name>
    <dbReference type="NCBI Taxonomy" id="363853"/>
    <lineage>
        <taxon>Bacteria</taxon>
        <taxon>Pseudomonadati</taxon>
        <taxon>Bacteroidota</taxon>
        <taxon>Flavobacteriia</taxon>
        <taxon>Flavobacteriales</taxon>
        <taxon>Weeksellaceae</taxon>
        <taxon>Chryseobacterium group</taxon>
        <taxon>Chryseobacterium</taxon>
    </lineage>
</organism>
<keyword evidence="4" id="KW-0812">Transmembrane</keyword>
<feature type="signal peptide" evidence="5">
    <location>
        <begin position="1"/>
        <end position="19"/>
    </location>
</feature>
<keyword evidence="2" id="KW-0238">DNA-binding</keyword>
<evidence type="ECO:0000256" key="3">
    <source>
        <dbReference type="ARBA" id="ARBA00023163"/>
    </source>
</evidence>
<dbReference type="InterPro" id="IPR018060">
    <property type="entry name" value="HTH_AraC"/>
</dbReference>
<protein>
    <recommendedName>
        <fullName evidence="6">HTH araC/xylS-type domain-containing protein</fullName>
    </recommendedName>
</protein>
<evidence type="ECO:0000256" key="1">
    <source>
        <dbReference type="ARBA" id="ARBA00023015"/>
    </source>
</evidence>
<evidence type="ECO:0000259" key="6">
    <source>
        <dbReference type="PROSITE" id="PS01124"/>
    </source>
</evidence>
<dbReference type="PANTHER" id="PTHR43280:SF34">
    <property type="entry name" value="ARAC-FAMILY TRANSCRIPTIONAL REGULATOR"/>
    <property type="match status" value="1"/>
</dbReference>
<evidence type="ECO:0000313" key="8">
    <source>
        <dbReference type="Proteomes" id="UP001500353"/>
    </source>
</evidence>
<keyword evidence="8" id="KW-1185">Reference proteome</keyword>
<dbReference type="InterPro" id="IPR019734">
    <property type="entry name" value="TPR_rpt"/>
</dbReference>
<keyword evidence="4" id="KW-0472">Membrane</keyword>